<evidence type="ECO:0000313" key="3">
    <source>
        <dbReference type="Proteomes" id="UP001597108"/>
    </source>
</evidence>
<keyword evidence="3" id="KW-1185">Reference proteome</keyword>
<proteinExistence type="predicted"/>
<dbReference type="EMBL" id="JBHTJT010000047">
    <property type="protein sequence ID" value="MFD0981815.1"/>
    <property type="molecule type" value="Genomic_DNA"/>
</dbReference>
<reference evidence="3" key="1">
    <citation type="journal article" date="2019" name="Int. J. Syst. Evol. Microbiol.">
        <title>The Global Catalogue of Microorganisms (GCM) 10K type strain sequencing project: providing services to taxonomists for standard genome sequencing and annotation.</title>
        <authorList>
            <consortium name="The Broad Institute Genomics Platform"/>
            <consortium name="The Broad Institute Genome Sequencing Center for Infectious Disease"/>
            <person name="Wu L."/>
            <person name="Ma J."/>
        </authorList>
    </citation>
    <scope>NUCLEOTIDE SEQUENCE [LARGE SCALE GENOMIC DNA]</scope>
    <source>
        <strain evidence="3">CCUG 60524</strain>
    </source>
</reference>
<dbReference type="SUPFAM" id="SSF55729">
    <property type="entry name" value="Acyl-CoA N-acyltransferases (Nat)"/>
    <property type="match status" value="1"/>
</dbReference>
<dbReference type="RefSeq" id="WP_386077047.1">
    <property type="nucleotide sequence ID" value="NZ_JBHTJT010000047.1"/>
</dbReference>
<dbReference type="InterPro" id="IPR016181">
    <property type="entry name" value="Acyl_CoA_acyltransferase"/>
</dbReference>
<dbReference type="Pfam" id="PF00583">
    <property type="entry name" value="Acetyltransf_1"/>
    <property type="match status" value="1"/>
</dbReference>
<name>A0ABW3IW54_9RHOB</name>
<gene>
    <name evidence="2" type="ORF">ACFQ2S_19445</name>
</gene>
<dbReference type="PROSITE" id="PS51186">
    <property type="entry name" value="GNAT"/>
    <property type="match status" value="1"/>
</dbReference>
<accession>A0ABW3IW54</accession>
<sequence>MRQVLPEALLSEGLEMVIDRSLVTQLDASVMDYWGTYALSGGGRHERLGDALFMRTAIPHCLFNSVILSGYDPATVEAALKLAEDCANSDGVPVLWRIGPLADSAELRAHLEKAGLQPTDPQPAMLVDLSDLPHHTQIDGMVIAMANGTEERREWGRLTIAAFEMEDSLGVAMGTCEATIPVEHYEDQPRFTAYLDGEPVAVSSLVMTNGLAGVYAVATLPNARKRGIGTAMTLHAMAEGMRRGARLATLQATTMGRPIYEKIGFRKVFDYQTYLQH</sequence>
<evidence type="ECO:0000313" key="2">
    <source>
        <dbReference type="EMBL" id="MFD0981815.1"/>
    </source>
</evidence>
<dbReference type="Gene3D" id="3.40.630.30">
    <property type="match status" value="1"/>
</dbReference>
<protein>
    <submittedName>
        <fullName evidence="2">GNAT family N-acetyltransferase</fullName>
    </submittedName>
</protein>
<dbReference type="Proteomes" id="UP001597108">
    <property type="component" value="Unassembled WGS sequence"/>
</dbReference>
<organism evidence="2 3">
    <name type="scientific">Tropicimonas aquimaris</name>
    <dbReference type="NCBI Taxonomy" id="914152"/>
    <lineage>
        <taxon>Bacteria</taxon>
        <taxon>Pseudomonadati</taxon>
        <taxon>Pseudomonadota</taxon>
        <taxon>Alphaproteobacteria</taxon>
        <taxon>Rhodobacterales</taxon>
        <taxon>Roseobacteraceae</taxon>
        <taxon>Tropicimonas</taxon>
    </lineage>
</organism>
<comment type="caution">
    <text evidence="2">The sequence shown here is derived from an EMBL/GenBank/DDBJ whole genome shotgun (WGS) entry which is preliminary data.</text>
</comment>
<dbReference type="CDD" id="cd04301">
    <property type="entry name" value="NAT_SF"/>
    <property type="match status" value="1"/>
</dbReference>
<evidence type="ECO:0000259" key="1">
    <source>
        <dbReference type="PROSITE" id="PS51186"/>
    </source>
</evidence>
<dbReference type="InterPro" id="IPR000182">
    <property type="entry name" value="GNAT_dom"/>
</dbReference>
<feature type="domain" description="N-acetyltransferase" evidence="1">
    <location>
        <begin position="158"/>
        <end position="277"/>
    </location>
</feature>